<dbReference type="SUPFAM" id="SSF51206">
    <property type="entry name" value="cAMP-binding domain-like"/>
    <property type="match status" value="1"/>
</dbReference>
<organism evidence="3 4">
    <name type="scientific">Dunaliella salina</name>
    <name type="common">Green alga</name>
    <name type="synonym">Protococcus salinus</name>
    <dbReference type="NCBI Taxonomy" id="3046"/>
    <lineage>
        <taxon>Eukaryota</taxon>
        <taxon>Viridiplantae</taxon>
        <taxon>Chlorophyta</taxon>
        <taxon>core chlorophytes</taxon>
        <taxon>Chlorophyceae</taxon>
        <taxon>CS clade</taxon>
        <taxon>Chlamydomonadales</taxon>
        <taxon>Dunaliellaceae</taxon>
        <taxon>Dunaliella</taxon>
    </lineage>
</organism>
<feature type="compositionally biased region" description="Low complexity" evidence="1">
    <location>
        <begin position="532"/>
        <end position="552"/>
    </location>
</feature>
<proteinExistence type="predicted"/>
<dbReference type="Proteomes" id="UP000815325">
    <property type="component" value="Unassembled WGS sequence"/>
</dbReference>
<reference evidence="3" key="1">
    <citation type="submission" date="2017-08" db="EMBL/GenBank/DDBJ databases">
        <authorList>
            <person name="Polle J.E."/>
            <person name="Barry K."/>
            <person name="Cushman J."/>
            <person name="Schmutz J."/>
            <person name="Tran D."/>
            <person name="Hathwaick L.T."/>
            <person name="Yim W.C."/>
            <person name="Jenkins J."/>
            <person name="Mckie-Krisberg Z.M."/>
            <person name="Prochnik S."/>
            <person name="Lindquist E."/>
            <person name="Dockter R.B."/>
            <person name="Adam C."/>
            <person name="Molina H."/>
            <person name="Bunkerborg J."/>
            <person name="Jin E."/>
            <person name="Buchheim M."/>
            <person name="Magnuson J."/>
        </authorList>
    </citation>
    <scope>NUCLEOTIDE SEQUENCE</scope>
    <source>
        <strain evidence="3">CCAP 19/18</strain>
    </source>
</reference>
<dbReference type="InterPro" id="IPR000595">
    <property type="entry name" value="cNMP-bd_dom"/>
</dbReference>
<feature type="domain" description="Cyclic nucleotide-binding" evidence="2">
    <location>
        <begin position="1"/>
        <end position="92"/>
    </location>
</feature>
<evidence type="ECO:0000259" key="2">
    <source>
        <dbReference type="PROSITE" id="PS50042"/>
    </source>
</evidence>
<feature type="compositionally biased region" description="Polar residues" evidence="1">
    <location>
        <begin position="417"/>
        <end position="430"/>
    </location>
</feature>
<keyword evidence="4" id="KW-1185">Reference proteome</keyword>
<dbReference type="EMBL" id="MU069620">
    <property type="protein sequence ID" value="KAF5837322.1"/>
    <property type="molecule type" value="Genomic_DNA"/>
</dbReference>
<feature type="non-terminal residue" evidence="3">
    <location>
        <position position="650"/>
    </location>
</feature>
<dbReference type="PROSITE" id="PS50042">
    <property type="entry name" value="CNMP_BINDING_3"/>
    <property type="match status" value="1"/>
</dbReference>
<feature type="region of interest" description="Disordered" evidence="1">
    <location>
        <begin position="354"/>
        <end position="376"/>
    </location>
</feature>
<sequence length="650" mass="70146">MNNLQGLELLRRGEASACVYVIVSGCCVLRSSYMGLSPDATANGVISMDLLKAKAGETVGELSLIASRPLWYSLVVASPSARVAAIDLQALRDFTTQHMPPRVLDKMLHRVAEKDLRLYATAIHTQALLIQQGKIMLDMFTPTMKTLLKQVLMLGPIGARGVQGSALEAMEAIAKGNQAATKQLGKHTSSSSPGQQIKGPKKEGGQEGVEEDDQLVAAAKEVGPVVVEHANEANEIVEHLSRPSAITAQANEKMSVAQWERAQKERNQYLSNITSGSHVLQHSSFQLSTLLHAAQNPFGSHDVLGELAQGARFEGWSVQKPDHAQRGPKSVVHVCMPTASAPGEDPYMMLPSNQPRPAHRTEHKTGPRATTGAEVERQWDVPDGQAPSSVLSADEVMSLIRARVHLKRTNLARTLAQAHTNTPEDTSTQAEPGDEQEGSDVPVVGRVWGEGDAGFWDDSRYVREAPERSVIATEGVGSLSLGMRQQRQLSEVLASERLGALGAGRQSMGGKRASVSIARQTVLGDEEHAAEPHIAAPSRSRRSSAPGSRGSRQLSIADPSTEVKGSAADWSSKSHRSSATGGRARRLSIADQSTEMKGSASDWSSKRRARARQQSKVMAARSRGRVLQRRLTEWAWDDSANALQELTARH</sequence>
<dbReference type="Gene3D" id="2.60.120.10">
    <property type="entry name" value="Jelly Rolls"/>
    <property type="match status" value="1"/>
</dbReference>
<accession>A0ABQ7GRU6</accession>
<dbReference type="InterPro" id="IPR018490">
    <property type="entry name" value="cNMP-bd_dom_sf"/>
</dbReference>
<name>A0ABQ7GRU6_DUNSA</name>
<evidence type="ECO:0000256" key="1">
    <source>
        <dbReference type="SAM" id="MobiDB-lite"/>
    </source>
</evidence>
<feature type="region of interest" description="Disordered" evidence="1">
    <location>
        <begin position="523"/>
        <end position="624"/>
    </location>
</feature>
<dbReference type="InterPro" id="IPR014710">
    <property type="entry name" value="RmlC-like_jellyroll"/>
</dbReference>
<comment type="caution">
    <text evidence="3">The sequence shown here is derived from an EMBL/GenBank/DDBJ whole genome shotgun (WGS) entry which is preliminary data.</text>
</comment>
<protein>
    <recommendedName>
        <fullName evidence="2">Cyclic nucleotide-binding domain-containing protein</fullName>
    </recommendedName>
</protein>
<evidence type="ECO:0000313" key="4">
    <source>
        <dbReference type="Proteomes" id="UP000815325"/>
    </source>
</evidence>
<feature type="region of interest" description="Disordered" evidence="1">
    <location>
        <begin position="178"/>
        <end position="210"/>
    </location>
</feature>
<feature type="compositionally biased region" description="Polar residues" evidence="1">
    <location>
        <begin position="178"/>
        <end position="193"/>
    </location>
</feature>
<evidence type="ECO:0000313" key="3">
    <source>
        <dbReference type="EMBL" id="KAF5837322.1"/>
    </source>
</evidence>
<feature type="region of interest" description="Disordered" evidence="1">
    <location>
        <begin position="415"/>
        <end position="442"/>
    </location>
</feature>
<gene>
    <name evidence="3" type="ORF">DUNSADRAFT_4530</name>
</gene>